<gene>
    <name evidence="2" type="ORF">SLEP1_g44793</name>
</gene>
<protein>
    <submittedName>
        <fullName evidence="2">Uncharacterized protein</fullName>
    </submittedName>
</protein>
<accession>A0AAV5LHP9</accession>
<sequence>MLLDDDPLMPQLVQPLTIVDDHVPLASSRGARVVIGEDLQLSDSAAQNEEECVDEDDEEEDEFEGTETPEEEVPDYFTENDSD</sequence>
<dbReference type="EMBL" id="BPVZ01000118">
    <property type="protein sequence ID" value="GKV36692.1"/>
    <property type="molecule type" value="Genomic_DNA"/>
</dbReference>
<feature type="region of interest" description="Disordered" evidence="1">
    <location>
        <begin position="40"/>
        <end position="83"/>
    </location>
</feature>
<reference evidence="2 3" key="1">
    <citation type="journal article" date="2021" name="Commun. Biol.">
        <title>The genome of Shorea leprosula (Dipterocarpaceae) highlights the ecological relevance of drought in aseasonal tropical rainforests.</title>
        <authorList>
            <person name="Ng K.K.S."/>
            <person name="Kobayashi M.J."/>
            <person name="Fawcett J.A."/>
            <person name="Hatakeyama M."/>
            <person name="Paape T."/>
            <person name="Ng C.H."/>
            <person name="Ang C.C."/>
            <person name="Tnah L.H."/>
            <person name="Lee C.T."/>
            <person name="Nishiyama T."/>
            <person name="Sese J."/>
            <person name="O'Brien M.J."/>
            <person name="Copetti D."/>
            <person name="Mohd Noor M.I."/>
            <person name="Ong R.C."/>
            <person name="Putra M."/>
            <person name="Sireger I.Z."/>
            <person name="Indrioko S."/>
            <person name="Kosugi Y."/>
            <person name="Izuno A."/>
            <person name="Isagi Y."/>
            <person name="Lee S.L."/>
            <person name="Shimizu K.K."/>
        </authorList>
    </citation>
    <scope>NUCLEOTIDE SEQUENCE [LARGE SCALE GENOMIC DNA]</scope>
    <source>
        <strain evidence="2">214</strain>
    </source>
</reference>
<organism evidence="2 3">
    <name type="scientific">Rubroshorea leprosula</name>
    <dbReference type="NCBI Taxonomy" id="152421"/>
    <lineage>
        <taxon>Eukaryota</taxon>
        <taxon>Viridiplantae</taxon>
        <taxon>Streptophyta</taxon>
        <taxon>Embryophyta</taxon>
        <taxon>Tracheophyta</taxon>
        <taxon>Spermatophyta</taxon>
        <taxon>Magnoliopsida</taxon>
        <taxon>eudicotyledons</taxon>
        <taxon>Gunneridae</taxon>
        <taxon>Pentapetalae</taxon>
        <taxon>rosids</taxon>
        <taxon>malvids</taxon>
        <taxon>Malvales</taxon>
        <taxon>Dipterocarpaceae</taxon>
        <taxon>Rubroshorea</taxon>
    </lineage>
</organism>
<dbReference type="Proteomes" id="UP001054252">
    <property type="component" value="Unassembled WGS sequence"/>
</dbReference>
<evidence type="ECO:0000313" key="3">
    <source>
        <dbReference type="Proteomes" id="UP001054252"/>
    </source>
</evidence>
<proteinExistence type="predicted"/>
<evidence type="ECO:0000313" key="2">
    <source>
        <dbReference type="EMBL" id="GKV36692.1"/>
    </source>
</evidence>
<name>A0AAV5LHP9_9ROSI</name>
<feature type="compositionally biased region" description="Acidic residues" evidence="1">
    <location>
        <begin position="48"/>
        <end position="83"/>
    </location>
</feature>
<comment type="caution">
    <text evidence="2">The sequence shown here is derived from an EMBL/GenBank/DDBJ whole genome shotgun (WGS) entry which is preliminary data.</text>
</comment>
<dbReference type="AlphaFoldDB" id="A0AAV5LHP9"/>
<evidence type="ECO:0000256" key="1">
    <source>
        <dbReference type="SAM" id="MobiDB-lite"/>
    </source>
</evidence>
<keyword evidence="3" id="KW-1185">Reference proteome</keyword>